<dbReference type="RefSeq" id="WP_189772486.1">
    <property type="nucleotide sequence ID" value="NZ_BNCK01000007.1"/>
</dbReference>
<protein>
    <recommendedName>
        <fullName evidence="12">FtsX-like permease family protein</fullName>
    </recommendedName>
</protein>
<feature type="transmembrane region" description="Helical" evidence="7">
    <location>
        <begin position="381"/>
        <end position="403"/>
    </location>
</feature>
<evidence type="ECO:0000313" key="10">
    <source>
        <dbReference type="EMBL" id="GHG00314.1"/>
    </source>
</evidence>
<evidence type="ECO:0000256" key="7">
    <source>
        <dbReference type="SAM" id="Phobius"/>
    </source>
</evidence>
<feature type="transmembrane region" description="Helical" evidence="7">
    <location>
        <begin position="343"/>
        <end position="369"/>
    </location>
</feature>
<keyword evidence="4 7" id="KW-1133">Transmembrane helix</keyword>
<feature type="transmembrane region" description="Helical" evidence="7">
    <location>
        <begin position="678"/>
        <end position="696"/>
    </location>
</feature>
<evidence type="ECO:0008006" key="12">
    <source>
        <dbReference type="Google" id="ProtNLM"/>
    </source>
</evidence>
<comment type="subcellular location">
    <subcellularLocation>
        <location evidence="1">Cell membrane</location>
        <topology evidence="1">Multi-pass membrane protein</topology>
    </subcellularLocation>
</comment>
<dbReference type="GO" id="GO:0022857">
    <property type="term" value="F:transmembrane transporter activity"/>
    <property type="evidence" value="ECO:0007669"/>
    <property type="project" value="TreeGrafter"/>
</dbReference>
<dbReference type="InterPro" id="IPR050250">
    <property type="entry name" value="Macrolide_Exporter_MacB"/>
</dbReference>
<feature type="domain" description="MacB-like periplasmic core" evidence="9">
    <location>
        <begin position="26"/>
        <end position="249"/>
    </location>
</feature>
<comment type="caution">
    <text evidence="10">The sequence shown here is derived from an EMBL/GenBank/DDBJ whole genome shotgun (WGS) entry which is preliminary data.</text>
</comment>
<evidence type="ECO:0000256" key="6">
    <source>
        <dbReference type="ARBA" id="ARBA00038076"/>
    </source>
</evidence>
<reference evidence="10" key="2">
    <citation type="submission" date="2020-09" db="EMBL/GenBank/DDBJ databases">
        <authorList>
            <person name="Sun Q."/>
            <person name="Kim S."/>
        </authorList>
    </citation>
    <scope>NUCLEOTIDE SEQUENCE</scope>
    <source>
        <strain evidence="10">KCTC 42731</strain>
    </source>
</reference>
<feature type="transmembrane region" description="Helical" evidence="7">
    <location>
        <begin position="732"/>
        <end position="750"/>
    </location>
</feature>
<feature type="domain" description="MacB-like periplasmic core" evidence="9">
    <location>
        <begin position="441"/>
        <end position="634"/>
    </location>
</feature>
<feature type="transmembrane region" description="Helical" evidence="7">
    <location>
        <begin position="288"/>
        <end position="312"/>
    </location>
</feature>
<feature type="transmembrane region" description="Helical" evidence="7">
    <location>
        <begin position="21"/>
        <end position="48"/>
    </location>
</feature>
<keyword evidence="2" id="KW-1003">Cell membrane</keyword>
<dbReference type="Pfam" id="PF12704">
    <property type="entry name" value="MacB_PCD"/>
    <property type="match status" value="2"/>
</dbReference>
<evidence type="ECO:0000259" key="8">
    <source>
        <dbReference type="Pfam" id="PF02687"/>
    </source>
</evidence>
<evidence type="ECO:0000256" key="2">
    <source>
        <dbReference type="ARBA" id="ARBA00022475"/>
    </source>
</evidence>
<proteinExistence type="inferred from homology"/>
<dbReference type="AlphaFoldDB" id="A0A919BMI3"/>
<evidence type="ECO:0000256" key="1">
    <source>
        <dbReference type="ARBA" id="ARBA00004651"/>
    </source>
</evidence>
<reference evidence="10" key="1">
    <citation type="journal article" date="2014" name="Int. J. Syst. Evol. Microbiol.">
        <title>Complete genome sequence of Corynebacterium casei LMG S-19264T (=DSM 44701T), isolated from a smear-ripened cheese.</title>
        <authorList>
            <consortium name="US DOE Joint Genome Institute (JGI-PGF)"/>
            <person name="Walter F."/>
            <person name="Albersmeier A."/>
            <person name="Kalinowski J."/>
            <person name="Ruckert C."/>
        </authorList>
    </citation>
    <scope>NUCLEOTIDE SEQUENCE</scope>
    <source>
        <strain evidence="10">KCTC 42731</strain>
    </source>
</reference>
<evidence type="ECO:0000256" key="3">
    <source>
        <dbReference type="ARBA" id="ARBA00022692"/>
    </source>
</evidence>
<keyword evidence="5 7" id="KW-0472">Membrane</keyword>
<feature type="transmembrane region" description="Helical" evidence="7">
    <location>
        <begin position="435"/>
        <end position="455"/>
    </location>
</feature>
<dbReference type="PANTHER" id="PTHR30572">
    <property type="entry name" value="MEMBRANE COMPONENT OF TRANSPORTER-RELATED"/>
    <property type="match status" value="1"/>
</dbReference>
<keyword evidence="3 7" id="KW-0812">Transmembrane</keyword>
<dbReference type="Pfam" id="PF02687">
    <property type="entry name" value="FtsX"/>
    <property type="match status" value="1"/>
</dbReference>
<gene>
    <name evidence="10" type="ORF">GCM10017161_31210</name>
</gene>
<evidence type="ECO:0000259" key="9">
    <source>
        <dbReference type="Pfam" id="PF12704"/>
    </source>
</evidence>
<feature type="transmembrane region" description="Helical" evidence="7">
    <location>
        <begin position="762"/>
        <end position="783"/>
    </location>
</feature>
<evidence type="ECO:0000256" key="4">
    <source>
        <dbReference type="ARBA" id="ARBA00022989"/>
    </source>
</evidence>
<evidence type="ECO:0000313" key="11">
    <source>
        <dbReference type="Proteomes" id="UP000623842"/>
    </source>
</evidence>
<name>A0A919BMI3_9GAMM</name>
<accession>A0A919BMI3</accession>
<keyword evidence="11" id="KW-1185">Reference proteome</keyword>
<organism evidence="10 11">
    <name type="scientific">Thalassotalea marina</name>
    <dbReference type="NCBI Taxonomy" id="1673741"/>
    <lineage>
        <taxon>Bacteria</taxon>
        <taxon>Pseudomonadati</taxon>
        <taxon>Pseudomonadota</taxon>
        <taxon>Gammaproteobacteria</taxon>
        <taxon>Alteromonadales</taxon>
        <taxon>Colwelliaceae</taxon>
        <taxon>Thalassotalea</taxon>
    </lineage>
</organism>
<dbReference type="GO" id="GO:0005886">
    <property type="term" value="C:plasma membrane"/>
    <property type="evidence" value="ECO:0007669"/>
    <property type="project" value="UniProtKB-SubCell"/>
</dbReference>
<dbReference type="Proteomes" id="UP000623842">
    <property type="component" value="Unassembled WGS sequence"/>
</dbReference>
<dbReference type="InterPro" id="IPR025857">
    <property type="entry name" value="MacB_PCD"/>
</dbReference>
<sequence length="801" mass="89615">MRLFLFHLALALKNLKHNKSYSFAVVTTLALTLGALICALTLAFVMLYKPLPYPDQEQLTYVEHQLINGEQKVDGRAFTYPNLMHLYQHHDMFSQVAMQYLDADILTSEPSKPFVEISYVTPEWFNIFAAPMQLGRAFEQSEKVDSYHPVAVLSHQTWQDMFNGREDIIGYKISFAGKTFEIIGVISPEFNELNLAAPGVKSALFIPWDFNSVPESERVRWGNDDGSLTFVGKLPTNINHTQASERLTRLINDNWKLQVAEHNFFDNWAINIVTSPLSELLVQDNKKLLFLLVLGTLGLAIIAIANIANLYLARTVQQQHTLAINAAVGAPTSGIMSMVVAEALILLTLALVLSMLVSELGFNLIRAYLESYLPRAAELSLNLFSVAVSLVILMLLIVFFIALSLRVTNYRQLITTLRSSGKGTKVQVSAKTRKVLITSQIAIAIFLVFANGILFNDAYKVMNKPLGYQTENIHALMMALPSANQGMSDDVMQSFIRELAAHPNVAGVSQSQRPSAFFMLAFTEQQSGRKYSERAKDIDENYFALIGQPLIAGENVQNKQRTEELRGIVVNDLLAQKMAPNGNVIGMRINQSSEVVGVVKSIIVPGQKAPEPRFYFLSRASRNALLIKTKPNQTLTRDAILTIANQVSPQLNIFSYHPIEHYKNNRLFATKTTTSTTLALIIITILLCSIGLYGILKYNSEMRRFEIGTRIAIGARTQDIIKLVCGENVKPLVLGLFINIVLICLGIYIYQDLLNEYINPQVIWVFVMSLVIVSVIVFIASYLPVKQYLKQPVIHCLRGDE</sequence>
<evidence type="ECO:0000256" key="5">
    <source>
        <dbReference type="ARBA" id="ARBA00023136"/>
    </source>
</evidence>
<dbReference type="EMBL" id="BNCK01000007">
    <property type="protein sequence ID" value="GHG00314.1"/>
    <property type="molecule type" value="Genomic_DNA"/>
</dbReference>
<feature type="domain" description="ABC3 transporter permease C-terminal" evidence="8">
    <location>
        <begin position="679"/>
        <end position="792"/>
    </location>
</feature>
<dbReference type="PANTHER" id="PTHR30572:SF4">
    <property type="entry name" value="ABC TRANSPORTER PERMEASE YTRF"/>
    <property type="match status" value="1"/>
</dbReference>
<comment type="similarity">
    <text evidence="6">Belongs to the ABC-4 integral membrane protein family.</text>
</comment>
<dbReference type="InterPro" id="IPR003838">
    <property type="entry name" value="ABC3_permease_C"/>
</dbReference>